<reference evidence="1 2" key="1">
    <citation type="submission" date="2015-10" db="EMBL/GenBank/DDBJ databases">
        <title>Draft genome sequence of Streptomyces sp. RV15, isolated from a marine sponge.</title>
        <authorList>
            <person name="Ruckert C."/>
            <person name="Abdelmohsen U.R."/>
            <person name="Winkler A."/>
            <person name="Hentschel U."/>
            <person name="Kalinowski J."/>
            <person name="Kampfer P."/>
            <person name="Glaeser S."/>
        </authorList>
    </citation>
    <scope>NUCLEOTIDE SEQUENCE [LARGE SCALE GENOMIC DNA]</scope>
    <source>
        <strain evidence="1 2">RV15</strain>
    </source>
</reference>
<sequence length="380" mass="42079">MTENLIRRRALRIEQNPNIPLYVFTLQAGEVDVVADVARISRDEAGKLLGYQRPEKKQHVKQILDYLDGENVLFPNGLILALPSSVRFKGSRGPNSTDGLATIGTIEIPLPDSPESPRPALIVDGQQRSLALARTKRSKLPVTVAGFVAEDLEVQRDQFLRVNTVSPLPTNLVSELLPEVNTKLPTRLSARKLPSTLVNALNQDSDSPFRGLIKQASTTGDRKSEAVVKDNSLISAIEESLSPSGVLFPYKNLSNGTTDAAAMRDILVIYWTAVRDTFPEAWGLAPAKSRLMHGVGIRSMGRLMDRIMDRVLGVAENGSKDAYEKAMAELALVKPYCHWTKGRWPELNIPWNELQNTPRHISTLSNLLIRIYLQSRMSAS</sequence>
<proteinExistence type="predicted"/>
<dbReference type="CDD" id="cd16413">
    <property type="entry name" value="DGQHR_domain"/>
    <property type="match status" value="1"/>
</dbReference>
<keyword evidence="2" id="KW-1185">Reference proteome</keyword>
<dbReference type="NCBIfam" id="NF041060">
    <property type="entry name" value="DpdB"/>
    <property type="match status" value="1"/>
</dbReference>
<dbReference type="Pfam" id="PF14072">
    <property type="entry name" value="DndB"/>
    <property type="match status" value="1"/>
</dbReference>
<dbReference type="OrthoDB" id="237364at2"/>
<dbReference type="Proteomes" id="UP000053260">
    <property type="component" value="Unassembled WGS sequence"/>
</dbReference>
<comment type="caution">
    <text evidence="1">The sequence shown here is derived from an EMBL/GenBank/DDBJ whole genome shotgun (WGS) entry which is preliminary data.</text>
</comment>
<protein>
    <recommendedName>
        <fullName evidence="3">DGQHR domain-containing protein</fullName>
    </recommendedName>
</protein>
<dbReference type="EMBL" id="LMXB01000019">
    <property type="protein sequence ID" value="KUO22103.1"/>
    <property type="molecule type" value="Genomic_DNA"/>
</dbReference>
<evidence type="ECO:0008006" key="3">
    <source>
        <dbReference type="Google" id="ProtNLM"/>
    </source>
</evidence>
<dbReference type="STRING" id="909626.AQJ91_05840"/>
<dbReference type="InterPro" id="IPR017601">
    <property type="entry name" value="DGQHR-contain_dom"/>
</dbReference>
<dbReference type="AlphaFoldDB" id="A0A101V457"/>
<gene>
    <name evidence="1" type="ORF">AQJ91_05840</name>
</gene>
<evidence type="ECO:0000313" key="1">
    <source>
        <dbReference type="EMBL" id="KUO22103.1"/>
    </source>
</evidence>
<organism evidence="1 2">
    <name type="scientific">Streptomyces dysideae</name>
    <dbReference type="NCBI Taxonomy" id="909626"/>
    <lineage>
        <taxon>Bacteria</taxon>
        <taxon>Bacillati</taxon>
        <taxon>Actinomycetota</taxon>
        <taxon>Actinomycetes</taxon>
        <taxon>Kitasatosporales</taxon>
        <taxon>Streptomycetaceae</taxon>
        <taxon>Streptomyces</taxon>
    </lineage>
</organism>
<dbReference type="InterPro" id="IPR017642">
    <property type="entry name" value="DNA_S_mod_DndB"/>
</dbReference>
<evidence type="ECO:0000313" key="2">
    <source>
        <dbReference type="Proteomes" id="UP000053260"/>
    </source>
</evidence>
<accession>A0A101V457</accession>
<dbReference type="RefSeq" id="WP_067017040.1">
    <property type="nucleotide sequence ID" value="NZ_KQ949076.1"/>
</dbReference>
<name>A0A101V457_9ACTN</name>
<dbReference type="NCBIfam" id="TIGR03187">
    <property type="entry name" value="DGQHR"/>
    <property type="match status" value="1"/>
</dbReference>